<protein>
    <submittedName>
        <fullName evidence="1 2">Uncharacterized protein</fullName>
    </submittedName>
</protein>
<keyword evidence="3" id="KW-1185">Reference proteome</keyword>
<dbReference type="RefSeq" id="XP_005823338.1">
    <property type="nucleotide sequence ID" value="XM_005823281.1"/>
</dbReference>
<dbReference type="KEGG" id="gtt:GUITHDRAFT_117467"/>
<dbReference type="Proteomes" id="UP000011087">
    <property type="component" value="Unassembled WGS sequence"/>
</dbReference>
<dbReference type="GeneID" id="17293123"/>
<dbReference type="EMBL" id="JH993075">
    <property type="protein sequence ID" value="EKX36358.1"/>
    <property type="molecule type" value="Genomic_DNA"/>
</dbReference>
<dbReference type="HOGENOM" id="CLU_2459467_0_0_1"/>
<accession>L1IJD8</accession>
<organism evidence="1">
    <name type="scientific">Guillardia theta (strain CCMP2712)</name>
    <name type="common">Cryptophyte</name>
    <dbReference type="NCBI Taxonomy" id="905079"/>
    <lineage>
        <taxon>Eukaryota</taxon>
        <taxon>Cryptophyceae</taxon>
        <taxon>Pyrenomonadales</taxon>
        <taxon>Geminigeraceae</taxon>
        <taxon>Guillardia</taxon>
    </lineage>
</organism>
<reference evidence="2" key="3">
    <citation type="submission" date="2015-06" db="UniProtKB">
        <authorList>
            <consortium name="EnsemblProtists"/>
        </authorList>
    </citation>
    <scope>IDENTIFICATION</scope>
</reference>
<reference evidence="3" key="2">
    <citation type="submission" date="2012-11" db="EMBL/GenBank/DDBJ databases">
        <authorList>
            <person name="Kuo A."/>
            <person name="Curtis B.A."/>
            <person name="Tanifuji G."/>
            <person name="Burki F."/>
            <person name="Gruber A."/>
            <person name="Irimia M."/>
            <person name="Maruyama S."/>
            <person name="Arias M.C."/>
            <person name="Ball S.G."/>
            <person name="Gile G.H."/>
            <person name="Hirakawa Y."/>
            <person name="Hopkins J.F."/>
            <person name="Rensing S.A."/>
            <person name="Schmutz J."/>
            <person name="Symeonidi A."/>
            <person name="Elias M."/>
            <person name="Eveleigh R.J."/>
            <person name="Herman E.K."/>
            <person name="Klute M.J."/>
            <person name="Nakayama T."/>
            <person name="Obornik M."/>
            <person name="Reyes-Prieto A."/>
            <person name="Armbrust E.V."/>
            <person name="Aves S.J."/>
            <person name="Beiko R.G."/>
            <person name="Coutinho P."/>
            <person name="Dacks J.B."/>
            <person name="Durnford D.G."/>
            <person name="Fast N.M."/>
            <person name="Green B.R."/>
            <person name="Grisdale C."/>
            <person name="Hempe F."/>
            <person name="Henrissat B."/>
            <person name="Hoppner M.P."/>
            <person name="Ishida K.-I."/>
            <person name="Kim E."/>
            <person name="Koreny L."/>
            <person name="Kroth P.G."/>
            <person name="Liu Y."/>
            <person name="Malik S.-B."/>
            <person name="Maier U.G."/>
            <person name="McRose D."/>
            <person name="Mock T."/>
            <person name="Neilson J.A."/>
            <person name="Onodera N.T."/>
            <person name="Poole A.M."/>
            <person name="Pritham E.J."/>
            <person name="Richards T.A."/>
            <person name="Rocap G."/>
            <person name="Roy S.W."/>
            <person name="Sarai C."/>
            <person name="Schaack S."/>
            <person name="Shirato S."/>
            <person name="Slamovits C.H."/>
            <person name="Spencer D.F."/>
            <person name="Suzuki S."/>
            <person name="Worden A.Z."/>
            <person name="Zauner S."/>
            <person name="Barry K."/>
            <person name="Bell C."/>
            <person name="Bharti A.K."/>
            <person name="Crow J.A."/>
            <person name="Grimwood J."/>
            <person name="Kramer R."/>
            <person name="Lindquist E."/>
            <person name="Lucas S."/>
            <person name="Salamov A."/>
            <person name="McFadden G.I."/>
            <person name="Lane C.E."/>
            <person name="Keeling P.J."/>
            <person name="Gray M.W."/>
            <person name="Grigoriev I.V."/>
            <person name="Archibald J.M."/>
        </authorList>
    </citation>
    <scope>NUCLEOTIDE SEQUENCE</scope>
    <source>
        <strain evidence="3">CCMP2712</strain>
    </source>
</reference>
<proteinExistence type="predicted"/>
<evidence type="ECO:0000313" key="3">
    <source>
        <dbReference type="Proteomes" id="UP000011087"/>
    </source>
</evidence>
<evidence type="ECO:0000313" key="2">
    <source>
        <dbReference type="EnsemblProtists" id="EKX36358"/>
    </source>
</evidence>
<dbReference type="AlphaFoldDB" id="L1IJD8"/>
<name>L1IJD8_GUITC</name>
<reference evidence="1 3" key="1">
    <citation type="journal article" date="2012" name="Nature">
        <title>Algal genomes reveal evolutionary mosaicism and the fate of nucleomorphs.</title>
        <authorList>
            <consortium name="DOE Joint Genome Institute"/>
            <person name="Curtis B.A."/>
            <person name="Tanifuji G."/>
            <person name="Burki F."/>
            <person name="Gruber A."/>
            <person name="Irimia M."/>
            <person name="Maruyama S."/>
            <person name="Arias M.C."/>
            <person name="Ball S.G."/>
            <person name="Gile G.H."/>
            <person name="Hirakawa Y."/>
            <person name="Hopkins J.F."/>
            <person name="Kuo A."/>
            <person name="Rensing S.A."/>
            <person name="Schmutz J."/>
            <person name="Symeonidi A."/>
            <person name="Elias M."/>
            <person name="Eveleigh R.J."/>
            <person name="Herman E.K."/>
            <person name="Klute M.J."/>
            <person name="Nakayama T."/>
            <person name="Obornik M."/>
            <person name="Reyes-Prieto A."/>
            <person name="Armbrust E.V."/>
            <person name="Aves S.J."/>
            <person name="Beiko R.G."/>
            <person name="Coutinho P."/>
            <person name="Dacks J.B."/>
            <person name="Durnford D.G."/>
            <person name="Fast N.M."/>
            <person name="Green B.R."/>
            <person name="Grisdale C.J."/>
            <person name="Hempel F."/>
            <person name="Henrissat B."/>
            <person name="Hoppner M.P."/>
            <person name="Ishida K."/>
            <person name="Kim E."/>
            <person name="Koreny L."/>
            <person name="Kroth P.G."/>
            <person name="Liu Y."/>
            <person name="Malik S.B."/>
            <person name="Maier U.G."/>
            <person name="McRose D."/>
            <person name="Mock T."/>
            <person name="Neilson J.A."/>
            <person name="Onodera N.T."/>
            <person name="Poole A.M."/>
            <person name="Pritham E.J."/>
            <person name="Richards T.A."/>
            <person name="Rocap G."/>
            <person name="Roy S.W."/>
            <person name="Sarai C."/>
            <person name="Schaack S."/>
            <person name="Shirato S."/>
            <person name="Slamovits C.H."/>
            <person name="Spencer D.F."/>
            <person name="Suzuki S."/>
            <person name="Worden A.Z."/>
            <person name="Zauner S."/>
            <person name="Barry K."/>
            <person name="Bell C."/>
            <person name="Bharti A.K."/>
            <person name="Crow J.A."/>
            <person name="Grimwood J."/>
            <person name="Kramer R."/>
            <person name="Lindquist E."/>
            <person name="Lucas S."/>
            <person name="Salamov A."/>
            <person name="McFadden G.I."/>
            <person name="Lane C.E."/>
            <person name="Keeling P.J."/>
            <person name="Gray M.W."/>
            <person name="Grigoriev I.V."/>
            <person name="Archibald J.M."/>
        </authorList>
    </citation>
    <scope>NUCLEOTIDE SEQUENCE</scope>
    <source>
        <strain evidence="1 3">CCMP2712</strain>
    </source>
</reference>
<gene>
    <name evidence="1" type="ORF">GUITHDRAFT_117467</name>
</gene>
<dbReference type="PaxDb" id="55529-EKX36358"/>
<dbReference type="EnsemblProtists" id="EKX36358">
    <property type="protein sequence ID" value="EKX36358"/>
    <property type="gene ID" value="GUITHDRAFT_117467"/>
</dbReference>
<sequence>MSHVFDNDMGYRTWLGANGTAASTEQHRGTSEGYVQHHRPAKGPAFLPIIVSTDGLLQDDALRFLWWLADRSANKETAALDFLWASQVV</sequence>
<evidence type="ECO:0000313" key="1">
    <source>
        <dbReference type="EMBL" id="EKX36358.1"/>
    </source>
</evidence>